<evidence type="ECO:0000256" key="2">
    <source>
        <dbReference type="ARBA" id="ARBA00022748"/>
    </source>
</evidence>
<dbReference type="Gene3D" id="3.40.30.10">
    <property type="entry name" value="Glutaredoxin"/>
    <property type="match status" value="1"/>
</dbReference>
<keyword evidence="5" id="KW-1133">Transmembrane helix</keyword>
<evidence type="ECO:0000259" key="6">
    <source>
        <dbReference type="PROSITE" id="PS51352"/>
    </source>
</evidence>
<dbReference type="InterPro" id="IPR013766">
    <property type="entry name" value="Thioredoxin_domain"/>
</dbReference>
<dbReference type="PROSITE" id="PS51352">
    <property type="entry name" value="THIOREDOXIN_2"/>
    <property type="match status" value="1"/>
</dbReference>
<evidence type="ECO:0000256" key="1">
    <source>
        <dbReference type="ARBA" id="ARBA00004196"/>
    </source>
</evidence>
<dbReference type="SUPFAM" id="SSF52833">
    <property type="entry name" value="Thioredoxin-like"/>
    <property type="match status" value="1"/>
</dbReference>
<evidence type="ECO:0000313" key="8">
    <source>
        <dbReference type="Proteomes" id="UP001595604"/>
    </source>
</evidence>
<keyword evidence="4" id="KW-0676">Redox-active center</keyword>
<dbReference type="InterPro" id="IPR017937">
    <property type="entry name" value="Thioredoxin_CS"/>
</dbReference>
<evidence type="ECO:0000256" key="4">
    <source>
        <dbReference type="ARBA" id="ARBA00023284"/>
    </source>
</evidence>
<feature type="transmembrane region" description="Helical" evidence="5">
    <location>
        <begin position="48"/>
        <end position="65"/>
    </location>
</feature>
<comment type="subcellular location">
    <subcellularLocation>
        <location evidence="1">Cell envelope</location>
    </subcellularLocation>
</comment>
<dbReference type="PROSITE" id="PS00194">
    <property type="entry name" value="THIOREDOXIN_1"/>
    <property type="match status" value="1"/>
</dbReference>
<organism evidence="7 8">
    <name type="scientific">Novosphingobium bradum</name>
    <dbReference type="NCBI Taxonomy" id="1737444"/>
    <lineage>
        <taxon>Bacteria</taxon>
        <taxon>Pseudomonadati</taxon>
        <taxon>Pseudomonadota</taxon>
        <taxon>Alphaproteobacteria</taxon>
        <taxon>Sphingomonadales</taxon>
        <taxon>Sphingomonadaceae</taxon>
        <taxon>Novosphingobium</taxon>
    </lineage>
</organism>
<keyword evidence="2" id="KW-0201">Cytochrome c-type biogenesis</keyword>
<proteinExistence type="predicted"/>
<dbReference type="InterPro" id="IPR036249">
    <property type="entry name" value="Thioredoxin-like_sf"/>
</dbReference>
<feature type="transmembrane region" description="Helical" evidence="5">
    <location>
        <begin position="109"/>
        <end position="129"/>
    </location>
</feature>
<protein>
    <submittedName>
        <fullName evidence="7">Redoxin domain-containing protein</fullName>
    </submittedName>
</protein>
<evidence type="ECO:0000256" key="3">
    <source>
        <dbReference type="ARBA" id="ARBA00023157"/>
    </source>
</evidence>
<dbReference type="CDD" id="cd02966">
    <property type="entry name" value="TlpA_like_family"/>
    <property type="match status" value="1"/>
</dbReference>
<dbReference type="InterPro" id="IPR000866">
    <property type="entry name" value="AhpC/TSA"/>
</dbReference>
<comment type="caution">
    <text evidence="7">The sequence shown here is derived from an EMBL/GenBank/DDBJ whole genome shotgun (WGS) entry which is preliminary data.</text>
</comment>
<reference evidence="8" key="1">
    <citation type="journal article" date="2019" name="Int. J. Syst. Evol. Microbiol.">
        <title>The Global Catalogue of Microorganisms (GCM) 10K type strain sequencing project: providing services to taxonomists for standard genome sequencing and annotation.</title>
        <authorList>
            <consortium name="The Broad Institute Genomics Platform"/>
            <consortium name="The Broad Institute Genome Sequencing Center for Infectious Disease"/>
            <person name="Wu L."/>
            <person name="Ma J."/>
        </authorList>
    </citation>
    <scope>NUCLEOTIDE SEQUENCE [LARGE SCALE GENOMIC DNA]</scope>
    <source>
        <strain evidence="8">KCTC 42984</strain>
    </source>
</reference>
<dbReference type="Proteomes" id="UP001595604">
    <property type="component" value="Unassembled WGS sequence"/>
</dbReference>
<feature type="transmembrane region" description="Helical" evidence="5">
    <location>
        <begin position="85"/>
        <end position="102"/>
    </location>
</feature>
<dbReference type="InterPro" id="IPR050553">
    <property type="entry name" value="Thioredoxin_ResA/DsbE_sf"/>
</dbReference>
<keyword evidence="3" id="KW-1015">Disulfide bond</keyword>
<gene>
    <name evidence="7" type="ORF">ACFOD9_14565</name>
</gene>
<name>A0ABV7IT10_9SPHN</name>
<accession>A0ABV7IT10</accession>
<evidence type="ECO:0000313" key="7">
    <source>
        <dbReference type="EMBL" id="MFC3175479.1"/>
    </source>
</evidence>
<sequence length="277" mass="29744">MNPDDIIQIGPLALALDRLAAVGLMLAFLTALDWIVRRYRVTAWHPTGLTLLAGIVAARAGHVWQYRESYALEPVAALQVWLGGWDWHAGVAAAGLVLILTLRLRKPVLAGLGVLGALTLAWAGFLAAGDGKSSLRLPQTLTLERVTAETAPVPPWRIGGLRGRPIVLNLWATWCPPCRREMPMLTQAAATERRAEILLVNQGETPAQITAFLRAQGLDPAHVASDPSGLLGEMTGAGALPTTLFIDGDGTVRQIHTGEITRVQLDIAIRALEQPKP</sequence>
<keyword evidence="5" id="KW-0812">Transmembrane</keyword>
<dbReference type="Pfam" id="PF00578">
    <property type="entry name" value="AhpC-TSA"/>
    <property type="match status" value="1"/>
</dbReference>
<feature type="transmembrane region" description="Helical" evidence="5">
    <location>
        <begin position="19"/>
        <end position="36"/>
    </location>
</feature>
<keyword evidence="5" id="KW-0472">Membrane</keyword>
<feature type="domain" description="Thioredoxin" evidence="6">
    <location>
        <begin position="126"/>
        <end position="274"/>
    </location>
</feature>
<dbReference type="PANTHER" id="PTHR42852:SF6">
    <property type="entry name" value="THIOL:DISULFIDE INTERCHANGE PROTEIN DSBE"/>
    <property type="match status" value="1"/>
</dbReference>
<keyword evidence="8" id="KW-1185">Reference proteome</keyword>
<dbReference type="EMBL" id="JBHRTQ010000015">
    <property type="protein sequence ID" value="MFC3175479.1"/>
    <property type="molecule type" value="Genomic_DNA"/>
</dbReference>
<evidence type="ECO:0000256" key="5">
    <source>
        <dbReference type="SAM" id="Phobius"/>
    </source>
</evidence>
<dbReference type="PANTHER" id="PTHR42852">
    <property type="entry name" value="THIOL:DISULFIDE INTERCHANGE PROTEIN DSBE"/>
    <property type="match status" value="1"/>
</dbReference>